<dbReference type="Pfam" id="PF05135">
    <property type="entry name" value="Phage_connect_1"/>
    <property type="match status" value="1"/>
</dbReference>
<dbReference type="EMBL" id="LR796397">
    <property type="protein sequence ID" value="CAB4141893.1"/>
    <property type="molecule type" value="Genomic_DNA"/>
</dbReference>
<dbReference type="CDD" id="cd08054">
    <property type="entry name" value="gp6"/>
    <property type="match status" value="1"/>
</dbReference>
<sequence>MITGKRIISYSNAATDYVSLTEAKQHLRVTSTSDDTYISNLIMMAVDACSQYLGYSVRKASVQYGFDNLVGQPAIMNPVNGTEQPIGNLLRIPGRVLSLTNVQYVNDNNTAQAFTDYIVSPQPLGSYGRTLFITDAPSSTTDDTTKYLVSVVEGFEPPSATGVDASDIMPQSIKFAALLLVGQYYDNRASIVVGTIQSKMDFGLHYLLDPYKANYFI</sequence>
<dbReference type="InterPro" id="IPR021146">
    <property type="entry name" value="Phage_gp6-like_head-tail"/>
</dbReference>
<proteinExistence type="predicted"/>
<accession>A0A6J5M965</accession>
<reference evidence="1" key="1">
    <citation type="submission" date="2020-04" db="EMBL/GenBank/DDBJ databases">
        <authorList>
            <person name="Chiriac C."/>
            <person name="Salcher M."/>
            <person name="Ghai R."/>
            <person name="Kavagutti S V."/>
        </authorList>
    </citation>
    <scope>NUCLEOTIDE SEQUENCE</scope>
</reference>
<dbReference type="Gene3D" id="1.10.3230.30">
    <property type="entry name" value="Phage gp6-like head-tail connector protein"/>
    <property type="match status" value="1"/>
</dbReference>
<protein>
    <submittedName>
        <fullName evidence="1">Gp6 domain containing protein</fullName>
    </submittedName>
</protein>
<evidence type="ECO:0000313" key="1">
    <source>
        <dbReference type="EMBL" id="CAB4141893.1"/>
    </source>
</evidence>
<name>A0A6J5M965_9CAUD</name>
<gene>
    <name evidence="1" type="ORF">UFOVP428_14</name>
</gene>
<organism evidence="1">
    <name type="scientific">uncultured Caudovirales phage</name>
    <dbReference type="NCBI Taxonomy" id="2100421"/>
    <lineage>
        <taxon>Viruses</taxon>
        <taxon>Duplodnaviria</taxon>
        <taxon>Heunggongvirae</taxon>
        <taxon>Uroviricota</taxon>
        <taxon>Caudoviricetes</taxon>
        <taxon>Peduoviridae</taxon>
        <taxon>Maltschvirus</taxon>
        <taxon>Maltschvirus maltsch</taxon>
    </lineage>
</organism>